<dbReference type="AlphaFoldDB" id="A0A2P4QCR9"/>
<sequence length="190" mass="21766">MDKNMHKCSIFDVYSSEKKKISDVNKLQEDFESESTLSSSSIEDSNKKRAILDFEALGETTEVQAKLEIFMSYRLMSLKLMAEGCSLCCLEKGDTFEDWKSAEKQVEIYLKQKFYDVAINDNTSQANKYQIYLSLTIVINNHAKSRMAATAVVSDKTKDSTYQWILKCLLRVTNGLVLRVLFIDAFMKKS</sequence>
<proteinExistence type="predicted"/>
<dbReference type="Proteomes" id="UP000018888">
    <property type="component" value="Unassembled WGS sequence"/>
</dbReference>
<reference evidence="1 2" key="2">
    <citation type="journal article" date="2018" name="New Phytol.">
        <title>High intraspecific genome diversity in the model arbuscular mycorrhizal symbiont Rhizophagus irregularis.</title>
        <authorList>
            <person name="Chen E.C.H."/>
            <person name="Morin E."/>
            <person name="Beaudet D."/>
            <person name="Noel J."/>
            <person name="Yildirir G."/>
            <person name="Ndikumana S."/>
            <person name="Charron P."/>
            <person name="St-Onge C."/>
            <person name="Giorgi J."/>
            <person name="Kruger M."/>
            <person name="Marton T."/>
            <person name="Ropars J."/>
            <person name="Grigoriev I.V."/>
            <person name="Hainaut M."/>
            <person name="Henrissat B."/>
            <person name="Roux C."/>
            <person name="Martin F."/>
            <person name="Corradi N."/>
        </authorList>
    </citation>
    <scope>NUCLEOTIDE SEQUENCE [LARGE SCALE GENOMIC DNA]</scope>
    <source>
        <strain evidence="1 2">DAOM 197198</strain>
    </source>
</reference>
<reference evidence="1 2" key="1">
    <citation type="journal article" date="2013" name="Proc. Natl. Acad. Sci. U.S.A.">
        <title>Genome of an arbuscular mycorrhizal fungus provides insight into the oldest plant symbiosis.</title>
        <authorList>
            <person name="Tisserant E."/>
            <person name="Malbreil M."/>
            <person name="Kuo A."/>
            <person name="Kohler A."/>
            <person name="Symeonidi A."/>
            <person name="Balestrini R."/>
            <person name="Charron P."/>
            <person name="Duensing N."/>
            <person name="Frei Dit Frey N."/>
            <person name="Gianinazzi-Pearson V."/>
            <person name="Gilbert L.B."/>
            <person name="Handa Y."/>
            <person name="Herr J.R."/>
            <person name="Hijri M."/>
            <person name="Koul R."/>
            <person name="Kawaguchi M."/>
            <person name="Krajinski F."/>
            <person name="Lammers P.J."/>
            <person name="Masclaux F.G."/>
            <person name="Murat C."/>
            <person name="Morin E."/>
            <person name="Ndikumana S."/>
            <person name="Pagni M."/>
            <person name="Petitpierre D."/>
            <person name="Requena N."/>
            <person name="Rosikiewicz P."/>
            <person name="Riley R."/>
            <person name="Saito K."/>
            <person name="San Clemente H."/>
            <person name="Shapiro H."/>
            <person name="van Tuinen D."/>
            <person name="Becard G."/>
            <person name="Bonfante P."/>
            <person name="Paszkowski U."/>
            <person name="Shachar-Hill Y.Y."/>
            <person name="Tuskan G.A."/>
            <person name="Young P.W."/>
            <person name="Sanders I.R."/>
            <person name="Henrissat B."/>
            <person name="Rensing S.A."/>
            <person name="Grigoriev I.V."/>
            <person name="Corradi N."/>
            <person name="Roux C."/>
            <person name="Martin F."/>
        </authorList>
    </citation>
    <scope>NUCLEOTIDE SEQUENCE [LARGE SCALE GENOMIC DNA]</scope>
    <source>
        <strain evidence="1 2">DAOM 197198</strain>
    </source>
</reference>
<protein>
    <submittedName>
        <fullName evidence="1">Uncharacterized protein</fullName>
    </submittedName>
</protein>
<evidence type="ECO:0000313" key="1">
    <source>
        <dbReference type="EMBL" id="POG75433.1"/>
    </source>
</evidence>
<name>A0A2P4QCR9_RHIID</name>
<gene>
    <name evidence="1" type="ORF">GLOIN_2v1770079</name>
</gene>
<evidence type="ECO:0000313" key="2">
    <source>
        <dbReference type="Proteomes" id="UP000018888"/>
    </source>
</evidence>
<accession>A0A2P4QCR9</accession>
<comment type="caution">
    <text evidence="1">The sequence shown here is derived from an EMBL/GenBank/DDBJ whole genome shotgun (WGS) entry which is preliminary data.</text>
</comment>
<organism evidence="1 2">
    <name type="scientific">Rhizophagus irregularis (strain DAOM 181602 / DAOM 197198 / MUCL 43194)</name>
    <name type="common">Arbuscular mycorrhizal fungus</name>
    <name type="synonym">Glomus intraradices</name>
    <dbReference type="NCBI Taxonomy" id="747089"/>
    <lineage>
        <taxon>Eukaryota</taxon>
        <taxon>Fungi</taxon>
        <taxon>Fungi incertae sedis</taxon>
        <taxon>Mucoromycota</taxon>
        <taxon>Glomeromycotina</taxon>
        <taxon>Glomeromycetes</taxon>
        <taxon>Glomerales</taxon>
        <taxon>Glomeraceae</taxon>
        <taxon>Rhizophagus</taxon>
    </lineage>
</organism>
<keyword evidence="2" id="KW-1185">Reference proteome</keyword>
<dbReference type="VEuPathDB" id="FungiDB:RhiirFUN_001537"/>
<dbReference type="EMBL" id="AUPC02000060">
    <property type="protein sequence ID" value="POG75433.1"/>
    <property type="molecule type" value="Genomic_DNA"/>
</dbReference>